<evidence type="ECO:0000256" key="1">
    <source>
        <dbReference type="SAM" id="SignalP"/>
    </source>
</evidence>
<evidence type="ECO:0000313" key="3">
    <source>
        <dbReference type="Proteomes" id="UP000002402"/>
    </source>
</evidence>
<dbReference type="AlphaFoldDB" id="Q1D3T1"/>
<gene>
    <name evidence="2" type="ordered locus">MXAN_4524</name>
</gene>
<evidence type="ECO:0000313" key="2">
    <source>
        <dbReference type="EMBL" id="ABF90264.1"/>
    </source>
</evidence>
<dbReference type="HOGENOM" id="CLU_1553643_0_0_7"/>
<reference evidence="2 3" key="1">
    <citation type="journal article" date="2006" name="Proc. Natl. Acad. Sci. U.S.A.">
        <title>Evolution of sensory complexity recorded in a myxobacterial genome.</title>
        <authorList>
            <person name="Goldman B.S."/>
            <person name="Nierman W.C."/>
            <person name="Kaiser D."/>
            <person name="Slater S.C."/>
            <person name="Durkin A.S."/>
            <person name="Eisen J.A."/>
            <person name="Ronning C.M."/>
            <person name="Barbazuk W.B."/>
            <person name="Blanchard M."/>
            <person name="Field C."/>
            <person name="Halling C."/>
            <person name="Hinkle G."/>
            <person name="Iartchuk O."/>
            <person name="Kim H.S."/>
            <person name="Mackenzie C."/>
            <person name="Madupu R."/>
            <person name="Miller N."/>
            <person name="Shvartsbeyn A."/>
            <person name="Sullivan S.A."/>
            <person name="Vaudin M."/>
            <person name="Wiegand R."/>
            <person name="Kaplan H.B."/>
        </authorList>
    </citation>
    <scope>NUCLEOTIDE SEQUENCE [LARGE SCALE GENOMIC DNA]</scope>
    <source>
        <strain evidence="3">DK1622</strain>
    </source>
</reference>
<organism evidence="2 3">
    <name type="scientific">Myxococcus xanthus (strain DK1622)</name>
    <dbReference type="NCBI Taxonomy" id="246197"/>
    <lineage>
        <taxon>Bacteria</taxon>
        <taxon>Pseudomonadati</taxon>
        <taxon>Myxococcota</taxon>
        <taxon>Myxococcia</taxon>
        <taxon>Myxococcales</taxon>
        <taxon>Cystobacterineae</taxon>
        <taxon>Myxococcaceae</taxon>
        <taxon>Myxococcus</taxon>
    </lineage>
</organism>
<keyword evidence="3" id="KW-1185">Reference proteome</keyword>
<feature type="signal peptide" evidence="1">
    <location>
        <begin position="1"/>
        <end position="23"/>
    </location>
</feature>
<accession>Q1D3T1</accession>
<name>Q1D3T1_MYXXD</name>
<dbReference type="EMBL" id="CP000113">
    <property type="protein sequence ID" value="ABF90264.1"/>
    <property type="molecule type" value="Genomic_DNA"/>
</dbReference>
<dbReference type="KEGG" id="mxa:MXAN_4524"/>
<sequence length="172" mass="18274">MIGTLSKVVGLASLLLVASSADAAIQKKLIHMTVYSETGESAAFRAIDGQPVSATNETLKLSYRIVPEVIAPDTVRYTIYNGYDLESAAPIEVIEARADGKIHQGLRASFKVSVTTVEDRAMDINPLEAPSDNDKALKCCVTCGGWRYCCTPAAGYCCTVSTACGLGCRVCN</sequence>
<dbReference type="EnsemblBacteria" id="ABF90264">
    <property type="protein sequence ID" value="ABF90264"/>
    <property type="gene ID" value="MXAN_4524"/>
</dbReference>
<dbReference type="Proteomes" id="UP000002402">
    <property type="component" value="Chromosome"/>
</dbReference>
<feature type="chain" id="PRO_5004188200" evidence="1">
    <location>
        <begin position="24"/>
        <end position="172"/>
    </location>
</feature>
<keyword evidence="1" id="KW-0732">Signal</keyword>
<protein>
    <submittedName>
        <fullName evidence="2">Uncharacterized protein</fullName>
    </submittedName>
</protein>
<proteinExistence type="predicted"/>